<name>A0ABQ9HQ78_9NEOP</name>
<dbReference type="EMBL" id="JARBHB010000004">
    <property type="protein sequence ID" value="KAJ8886529.1"/>
    <property type="molecule type" value="Genomic_DNA"/>
</dbReference>
<organism evidence="1 2">
    <name type="scientific">Dryococelus australis</name>
    <dbReference type="NCBI Taxonomy" id="614101"/>
    <lineage>
        <taxon>Eukaryota</taxon>
        <taxon>Metazoa</taxon>
        <taxon>Ecdysozoa</taxon>
        <taxon>Arthropoda</taxon>
        <taxon>Hexapoda</taxon>
        <taxon>Insecta</taxon>
        <taxon>Pterygota</taxon>
        <taxon>Neoptera</taxon>
        <taxon>Polyneoptera</taxon>
        <taxon>Phasmatodea</taxon>
        <taxon>Verophasmatodea</taxon>
        <taxon>Anareolatae</taxon>
        <taxon>Phasmatidae</taxon>
        <taxon>Eurycanthinae</taxon>
        <taxon>Dryococelus</taxon>
    </lineage>
</organism>
<sequence length="300" mass="33689">MDGRLRARQARPKSIVQLMEWLQEEWRRILVDALQTLVESMPDRAVLNNDILIIDEGETRWIWISAGLQWRRKWDIPEETCRPVALSGTNLTCQESNPVRLGRGGVEVTLLAFRQGEPRSSPDGNAPGFSHVATVLRNVTSRRVFSKTSCHPCPLSGFHPPSIPVALHTHLASYSLALKRGLREDLSTIQEWMDGVCFAKDYMHSWRHGGVMVRQLASHLGEPGSISGGVAPRFLHTGIVPNDDAIRRVFSGMSRFLQPGIPVLLHLHLTSPSKSLKTLVLTGNRFLHSTLHYMQAFLCR</sequence>
<proteinExistence type="predicted"/>
<gene>
    <name evidence="1" type="ORF">PR048_012740</name>
</gene>
<dbReference type="Proteomes" id="UP001159363">
    <property type="component" value="Chromosome X"/>
</dbReference>
<comment type="caution">
    <text evidence="1">The sequence shown here is derived from an EMBL/GenBank/DDBJ whole genome shotgun (WGS) entry which is preliminary data.</text>
</comment>
<protein>
    <submittedName>
        <fullName evidence="1">Uncharacterized protein</fullName>
    </submittedName>
</protein>
<keyword evidence="2" id="KW-1185">Reference proteome</keyword>
<reference evidence="1 2" key="1">
    <citation type="submission" date="2023-02" db="EMBL/GenBank/DDBJ databases">
        <title>LHISI_Scaffold_Assembly.</title>
        <authorList>
            <person name="Stuart O.P."/>
            <person name="Cleave R."/>
            <person name="Magrath M.J.L."/>
            <person name="Mikheyev A.S."/>
        </authorList>
    </citation>
    <scope>NUCLEOTIDE SEQUENCE [LARGE SCALE GENOMIC DNA]</scope>
    <source>
        <strain evidence="1">Daus_M_001</strain>
        <tissue evidence="1">Leg muscle</tissue>
    </source>
</reference>
<evidence type="ECO:0000313" key="2">
    <source>
        <dbReference type="Proteomes" id="UP001159363"/>
    </source>
</evidence>
<accession>A0ABQ9HQ78</accession>
<evidence type="ECO:0000313" key="1">
    <source>
        <dbReference type="EMBL" id="KAJ8886529.1"/>
    </source>
</evidence>